<proteinExistence type="predicted"/>
<comment type="caution">
    <text evidence="1">The sequence shown here is derived from an EMBL/GenBank/DDBJ whole genome shotgun (WGS) entry which is preliminary data.</text>
</comment>
<name>A0AAV4INL8_9GAST</name>
<dbReference type="Proteomes" id="UP000762676">
    <property type="component" value="Unassembled WGS sequence"/>
</dbReference>
<dbReference type="EMBL" id="BMAT01006319">
    <property type="protein sequence ID" value="GFS10101.1"/>
    <property type="molecule type" value="Genomic_DNA"/>
</dbReference>
<keyword evidence="2" id="KW-1185">Reference proteome</keyword>
<organism evidence="1 2">
    <name type="scientific">Elysia marginata</name>
    <dbReference type="NCBI Taxonomy" id="1093978"/>
    <lineage>
        <taxon>Eukaryota</taxon>
        <taxon>Metazoa</taxon>
        <taxon>Spiralia</taxon>
        <taxon>Lophotrochozoa</taxon>
        <taxon>Mollusca</taxon>
        <taxon>Gastropoda</taxon>
        <taxon>Heterobranchia</taxon>
        <taxon>Euthyneura</taxon>
        <taxon>Panpulmonata</taxon>
        <taxon>Sacoglossa</taxon>
        <taxon>Placobranchoidea</taxon>
        <taxon>Plakobranchidae</taxon>
        <taxon>Elysia</taxon>
    </lineage>
</organism>
<reference evidence="1 2" key="1">
    <citation type="journal article" date="2021" name="Elife">
        <title>Chloroplast acquisition without the gene transfer in kleptoplastic sea slugs, Plakobranchus ocellatus.</title>
        <authorList>
            <person name="Maeda T."/>
            <person name="Takahashi S."/>
            <person name="Yoshida T."/>
            <person name="Shimamura S."/>
            <person name="Takaki Y."/>
            <person name="Nagai Y."/>
            <person name="Toyoda A."/>
            <person name="Suzuki Y."/>
            <person name="Arimoto A."/>
            <person name="Ishii H."/>
            <person name="Satoh N."/>
            <person name="Nishiyama T."/>
            <person name="Hasebe M."/>
            <person name="Maruyama T."/>
            <person name="Minagawa J."/>
            <person name="Obokata J."/>
            <person name="Shigenobu S."/>
        </authorList>
    </citation>
    <scope>NUCLEOTIDE SEQUENCE [LARGE SCALE GENOMIC DNA]</scope>
</reference>
<dbReference type="AlphaFoldDB" id="A0AAV4INL8"/>
<evidence type="ECO:0000313" key="1">
    <source>
        <dbReference type="EMBL" id="GFS10101.1"/>
    </source>
</evidence>
<sequence length="146" mass="16271">MELEPVYHPDYVLENLDFFGDSNDTFASRTFSDNSSSFCNNNNIFTTTNNINNNNNINSNGINLTASGHFFGAYTERERTNLSAMPKHKNSFYRSVSMRLPNLVNGVPKTKYPPYLELLARSNQSVVVVVVVVVVAVVVELSSPSI</sequence>
<gene>
    <name evidence="1" type="ORF">ElyMa_003053000</name>
</gene>
<protein>
    <submittedName>
        <fullName evidence="1">Uncharacterized protein</fullName>
    </submittedName>
</protein>
<accession>A0AAV4INL8</accession>
<evidence type="ECO:0000313" key="2">
    <source>
        <dbReference type="Proteomes" id="UP000762676"/>
    </source>
</evidence>